<dbReference type="Pfam" id="PF08751">
    <property type="entry name" value="TrwC"/>
    <property type="match status" value="1"/>
</dbReference>
<dbReference type="InterPro" id="IPR014129">
    <property type="entry name" value="Conjug_relaxase_TraI"/>
</dbReference>
<sequence>MLSITPLKSAGNATKYYLNEEKDKNLPDVTLEKTNDNYYLKEQSQTQNTQWLGSIARASGMEGKPVDEPTLEKALLGEWGDETIHGRREKHRPGFDLTFSAPKSASVLALIGGDERLISFHDQSVAFALSELEKDTAQVKTTDKNGKQHFENTQAMLFAVVRHKTSREDDPQLHSHALASNMTRDQEGKLRALASCLKQSGGVVNGTSERIYHHQKYYTALYQSQYAKLAETAGYSIEGVGNGQFEISGVPKEVSEHFSKRSQQIAQKTLDLGFDTQATRDLAAKNTRKEKSYSSESSLNQTWQQEIKTTGFDAQNFVEQAKEGTLPPPKNIDVNMGSQEAIQRALSHLGQTKTAFSLENLVEKAAAEFTKGGRGNAIDIKAVADQMIARGELITLDKKGLYTTQSLIETENQLLDISKGRAAHMKVTVNDRALSNLNLSQSNSKKVAELFESTKQFNVVNVFGSTEQIAKNLLHVGTQSNRRIHLISATSQEQNINQDKVFKQSHNAREWIKNAFIQDHRHTLTSFLNNASPSLTNQDVLLVDSANKLSAKELMSLTEKAKESNSKVIYLNRASARQGFKAHSAMDLYSKGNVLSHQWVNDKKTDSRIYLHNQDHAQLAQSYANLPDKSRTQVLSMTQKEGDKLTHVIRDTLKNDGQLSRVGVHVDTQNAKFLTDAQKDVVTHYTSGMTLRAWSDGKPKEWLVANTHRASNTLNLLSKETGEQTQIDPSSKAFKSLNVQLFTPERLELCQGDQLLSTGKHVQSGLKNQHAYTVKGTDNERITLEESNGKSITIDRAHLKDAPLRYHYVKSSHHINPDQSHIMLTGKNYGLSKELITELQANSDRVDIFTDNTEKAQQSMMEHEHRPSAIHRVLNHTQTNEHYVSSSTAMTLKNDISQILNETFTQKEAPLIEKAVNFALGHISEREAGFTQKQLVQEAVRYAFEEAGLAVTKEEVVQQLNDKSHLLSAEFHDGSRWTTQEAIETERHILDNLTQGKGAASPYSSIEEVNDYLSQHERMTHGQKEAITLVSTTPDRFVGVQGLAGTGKSTMLESNVEVITQSVQCSKNQPDHIIGLAPTHAAVSELKNKGIEAQTLESLLTDIRNGSKSADQYHNSLFLLDESSMVGNQQAKEFTDLVINSQSKAVLLGDKEQLLSLSAGKPFELAVNNGAMKVAYMTDIVRQQEEHLLGAVHNIVDKQPESTLDKLKQQPTQPQGINKSEHVISTLDETNKNKTLAQAQATVELPYAVAQDYLSRTQESRENTLIIAYTNNERDDITHQIRPELIKRKELGKENIQTLRMRQVNTSKEELATMLPYQKGLIISTKPGHYGIIDAVDKNHGVVLIKDEENGDISTFLPKNRNHKFTGLFSTSTQPLSTGDKIITRFNDKERGIKANQVFWVNQATKDGIQATDNQGKTIDLNPNTIKDGHWDYGYTRTADMAQGATYQNVITAIKGKGQLTDIRRAYIDVSRASEHVRLYTDNPQAMMKNWINKDSNKSSALETAATQAPKETLYFNDQPLPKENPRYQDINGDFDKKRFSDHIHTTLPKYTESLSEQLLGQSNKSQSNKDFLVFGSGKDVTKISLTGEYRGYFVNNVTGEKGGLLNLLMSTQGISYRDALTEADKLIHSPEKYELEENPHHDKLKSSTPKHIAKFETRAKDYYEQAIPVSGTLGERYLQTFINEGSNLSSDNIKYHSSVYSSETKSVHPAILMNIHDKNGETKAVEITYLNGQGEQADVDINKRTMGNKSGNFTVLNHGDDLNTTIITTSLEEGLTAQKITNSEFDIITTTNHHDIQKISNDELRQHVIIAVDGKIEDLPTATINKIVESLKQSTVHLTSIEELTACIDKEVKLNDHHNNDFISNKLNPPIENDTKNLTTDQTHNDTYLNYNAKTNEPKQSELDFNNERERDREIER</sequence>
<dbReference type="NCBIfam" id="NF041492">
    <property type="entry name" value="MobF"/>
    <property type="match status" value="1"/>
</dbReference>
<dbReference type="Gene3D" id="3.40.50.300">
    <property type="entry name" value="P-loop containing nucleotide triphosphate hydrolases"/>
    <property type="match status" value="1"/>
</dbReference>
<dbReference type="Pfam" id="PF18340">
    <property type="entry name" value="TraI_2B"/>
    <property type="match status" value="1"/>
</dbReference>
<dbReference type="InterPro" id="IPR055570">
    <property type="entry name" value="DUF7146"/>
</dbReference>
<dbReference type="EMBL" id="KP795448">
    <property type="protein sequence ID" value="AKN35725.1"/>
    <property type="molecule type" value="Genomic_DNA"/>
</dbReference>
<protein>
    <submittedName>
        <fullName evidence="5">IncF plasmid conjugative transfer DNA-nicking and unwinding protein TraI</fullName>
    </submittedName>
</protein>
<dbReference type="SUPFAM" id="SSF52540">
    <property type="entry name" value="P-loop containing nucleoside triphosphate hydrolases"/>
    <property type="match status" value="2"/>
</dbReference>
<evidence type="ECO:0000259" key="4">
    <source>
        <dbReference type="Pfam" id="PF23639"/>
    </source>
</evidence>
<dbReference type="Pfam" id="PF23639">
    <property type="entry name" value="DUF7146"/>
    <property type="match status" value="1"/>
</dbReference>
<accession>A0A0H3ZIM0</accession>
<proteinExistence type="predicted"/>
<feature type="domain" description="TraI 2B/2B-like" evidence="3">
    <location>
        <begin position="668"/>
        <end position="749"/>
    </location>
</feature>
<dbReference type="SUPFAM" id="SSF55464">
    <property type="entry name" value="Origin of replication-binding domain, RBD-like"/>
    <property type="match status" value="1"/>
</dbReference>
<dbReference type="InterPro" id="IPR014059">
    <property type="entry name" value="TraI/TrwC_relax"/>
</dbReference>
<feature type="compositionally biased region" description="Basic and acidic residues" evidence="1">
    <location>
        <begin position="1897"/>
        <end position="1918"/>
    </location>
</feature>
<dbReference type="InterPro" id="IPR027417">
    <property type="entry name" value="P-loop_NTPase"/>
</dbReference>
<dbReference type="NCBIfam" id="TIGR02760">
    <property type="entry name" value="TraI_TIGR"/>
    <property type="match status" value="1"/>
</dbReference>
<dbReference type="InterPro" id="IPR014862">
    <property type="entry name" value="TrwC"/>
</dbReference>
<dbReference type="NCBIfam" id="TIGR02686">
    <property type="entry name" value="relax_trwC"/>
    <property type="match status" value="1"/>
</dbReference>
<dbReference type="InterPro" id="IPR040668">
    <property type="entry name" value="TraI_2B"/>
</dbReference>
<dbReference type="Pfam" id="PF13604">
    <property type="entry name" value="AAA_30"/>
    <property type="match status" value="1"/>
</dbReference>
<feature type="domain" description="DUF7146" evidence="4">
    <location>
        <begin position="1657"/>
        <end position="1755"/>
    </location>
</feature>
<feature type="region of interest" description="Disordered" evidence="1">
    <location>
        <begin position="1892"/>
        <end position="1918"/>
    </location>
</feature>
<evidence type="ECO:0000256" key="1">
    <source>
        <dbReference type="SAM" id="MobiDB-lite"/>
    </source>
</evidence>
<evidence type="ECO:0000313" key="5">
    <source>
        <dbReference type="EMBL" id="AKN35725.1"/>
    </source>
</evidence>
<organism evidence="5">
    <name type="scientific">Vibrio genomosp. F6</name>
    <dbReference type="NCBI Taxonomy" id="723172"/>
    <lineage>
        <taxon>Bacteria</taxon>
        <taxon>Pseudomonadati</taxon>
        <taxon>Pseudomonadota</taxon>
        <taxon>Gammaproteobacteria</taxon>
        <taxon>Vibrionales</taxon>
        <taxon>Vibrionaceae</taxon>
        <taxon>Vibrio</taxon>
    </lineage>
</organism>
<evidence type="ECO:0000259" key="3">
    <source>
        <dbReference type="Pfam" id="PF18340"/>
    </source>
</evidence>
<evidence type="ECO:0000259" key="2">
    <source>
        <dbReference type="Pfam" id="PF08751"/>
    </source>
</evidence>
<feature type="domain" description="TrwC relaxase" evidence="2">
    <location>
        <begin position="10"/>
        <end position="308"/>
    </location>
</feature>
<reference evidence="5" key="1">
    <citation type="journal article" date="2015" name="MBio">
        <title>Eco-Evolutionary Dynamics of Episomes among Ecologically Cohesive Bacterial Populations.</title>
        <authorList>
            <person name="Xue H."/>
            <person name="Cordero O.X."/>
            <person name="Camas F.M."/>
            <person name="Trimble W."/>
            <person name="Meyer F."/>
            <person name="Guglielmini J."/>
            <person name="Rocha E.P."/>
            <person name="Polz M.F."/>
        </authorList>
    </citation>
    <scope>NUCLEOTIDE SEQUENCE</scope>
    <source>
        <strain evidence="5">FF_110</strain>
    </source>
</reference>
<name>A0A0H3ZIM0_9VIBR</name>